<evidence type="ECO:0000256" key="9">
    <source>
        <dbReference type="ARBA" id="ARBA00023065"/>
    </source>
</evidence>
<dbReference type="SUPFAM" id="SSF144083">
    <property type="entry name" value="Magnesium transport protein CorA, transmembrane region"/>
    <property type="match status" value="1"/>
</dbReference>
<dbReference type="InterPro" id="IPR045861">
    <property type="entry name" value="CorA_cytoplasmic_dom"/>
</dbReference>
<dbReference type="CDD" id="cd12833">
    <property type="entry name" value="ZntB-like_1"/>
    <property type="match status" value="1"/>
</dbReference>
<dbReference type="PANTHER" id="PTHR46494">
    <property type="entry name" value="CORA FAMILY METAL ION TRANSPORTER (EUROFUNG)"/>
    <property type="match status" value="1"/>
</dbReference>
<evidence type="ECO:0000256" key="8">
    <source>
        <dbReference type="ARBA" id="ARBA00022989"/>
    </source>
</evidence>
<proteinExistence type="inferred from homology"/>
<evidence type="ECO:0000256" key="3">
    <source>
        <dbReference type="ARBA" id="ARBA00022448"/>
    </source>
</evidence>
<comment type="subcellular location">
    <subcellularLocation>
        <location evidence="1">Cell membrane</location>
        <topology evidence="1">Multi-pass membrane protein</topology>
    </subcellularLocation>
</comment>
<dbReference type="Gene3D" id="1.20.58.340">
    <property type="entry name" value="Magnesium transport protein CorA, transmembrane region"/>
    <property type="match status" value="2"/>
</dbReference>
<protein>
    <submittedName>
        <fullName evidence="12">Zinc transporter ZntB</fullName>
    </submittedName>
</protein>
<evidence type="ECO:0000256" key="1">
    <source>
        <dbReference type="ARBA" id="ARBA00004651"/>
    </source>
</evidence>
<dbReference type="InterPro" id="IPR002523">
    <property type="entry name" value="MgTranspt_CorA/ZnTranspt_ZntB"/>
</dbReference>
<evidence type="ECO:0000313" key="12">
    <source>
        <dbReference type="EMBL" id="GAA0854382.1"/>
    </source>
</evidence>
<organism evidence="12 13">
    <name type="scientific">Aliiglaciecola litoralis</name>
    <dbReference type="NCBI Taxonomy" id="582857"/>
    <lineage>
        <taxon>Bacteria</taxon>
        <taxon>Pseudomonadati</taxon>
        <taxon>Pseudomonadota</taxon>
        <taxon>Gammaproteobacteria</taxon>
        <taxon>Alteromonadales</taxon>
        <taxon>Alteromonadaceae</taxon>
        <taxon>Aliiglaciecola</taxon>
    </lineage>
</organism>
<accession>A0ABN1LE94</accession>
<dbReference type="Pfam" id="PF01544">
    <property type="entry name" value="CorA"/>
    <property type="match status" value="1"/>
</dbReference>
<keyword evidence="3" id="KW-0813">Transport</keyword>
<dbReference type="SUPFAM" id="SSF143865">
    <property type="entry name" value="CorA soluble domain-like"/>
    <property type="match status" value="1"/>
</dbReference>
<comment type="caution">
    <text evidence="12">The sequence shown here is derived from an EMBL/GenBank/DDBJ whole genome shotgun (WGS) entry which is preliminary data.</text>
</comment>
<feature type="transmembrane region" description="Helical" evidence="11">
    <location>
        <begin position="306"/>
        <end position="327"/>
    </location>
</feature>
<dbReference type="InterPro" id="IPR045863">
    <property type="entry name" value="CorA_TM1_TM2"/>
</dbReference>
<keyword evidence="5" id="KW-0997">Cell inner membrane</keyword>
<keyword evidence="6 11" id="KW-0812">Transmembrane</keyword>
<keyword evidence="10 11" id="KW-0472">Membrane</keyword>
<reference evidence="12 13" key="1">
    <citation type="journal article" date="2019" name="Int. J. Syst. Evol. Microbiol.">
        <title>The Global Catalogue of Microorganisms (GCM) 10K type strain sequencing project: providing services to taxonomists for standard genome sequencing and annotation.</title>
        <authorList>
            <consortium name="The Broad Institute Genomics Platform"/>
            <consortium name="The Broad Institute Genome Sequencing Center for Infectious Disease"/>
            <person name="Wu L."/>
            <person name="Ma J."/>
        </authorList>
    </citation>
    <scope>NUCLEOTIDE SEQUENCE [LARGE SCALE GENOMIC DNA]</scope>
    <source>
        <strain evidence="12 13">JCM 15896</strain>
    </source>
</reference>
<evidence type="ECO:0000256" key="7">
    <source>
        <dbReference type="ARBA" id="ARBA00022833"/>
    </source>
</evidence>
<keyword evidence="13" id="KW-1185">Reference proteome</keyword>
<evidence type="ECO:0000256" key="6">
    <source>
        <dbReference type="ARBA" id="ARBA00022692"/>
    </source>
</evidence>
<dbReference type="Gene3D" id="3.30.460.20">
    <property type="entry name" value="CorA soluble domain-like"/>
    <property type="match status" value="1"/>
</dbReference>
<evidence type="ECO:0000256" key="10">
    <source>
        <dbReference type="ARBA" id="ARBA00023136"/>
    </source>
</evidence>
<evidence type="ECO:0000256" key="11">
    <source>
        <dbReference type="SAM" id="Phobius"/>
    </source>
</evidence>
<evidence type="ECO:0000313" key="13">
    <source>
        <dbReference type="Proteomes" id="UP001500359"/>
    </source>
</evidence>
<name>A0ABN1LE94_9ALTE</name>
<sequence length="331" mass="37621">MQAQNHMNDSAPLTSKLWSVHVDDNGVTANDQLTDIIKQTPEQGFNWVHLQADTADAWDTMKHLGFNDETCDSMCALETRPRSIQINEGVLVYLRGINLNPDADPEDMVSLRIWFNEHTVISARRKNRKLLSVQDARLQLEAGGGPTSSSQFLLELIEKIAIRISEVVDSLDDELTTFEAEGGMDSTARYQLSLIRRKAAAVRRYLAPQRDALDTLYRMTKFFDQQQAFQLRDITDRVTRYVEDLDLAKERAMVLQDELRNRIAEQQGMRMYVLSLVTAIFLPLSFLTGIFGMNVAGLPGTEEPQAFTYLAIGMIIVAIVMLFAMLWKKWL</sequence>
<keyword evidence="9" id="KW-0406">Ion transport</keyword>
<dbReference type="PANTHER" id="PTHR46494:SF3">
    <property type="entry name" value="ZINC TRANSPORT PROTEIN ZNTB"/>
    <property type="match status" value="1"/>
</dbReference>
<evidence type="ECO:0000256" key="5">
    <source>
        <dbReference type="ARBA" id="ARBA00022519"/>
    </source>
</evidence>
<feature type="transmembrane region" description="Helical" evidence="11">
    <location>
        <begin position="272"/>
        <end position="294"/>
    </location>
</feature>
<dbReference type="Proteomes" id="UP001500359">
    <property type="component" value="Unassembled WGS sequence"/>
</dbReference>
<dbReference type="EMBL" id="BAAAFD010000002">
    <property type="protein sequence ID" value="GAA0854382.1"/>
    <property type="molecule type" value="Genomic_DNA"/>
</dbReference>
<evidence type="ECO:0000256" key="4">
    <source>
        <dbReference type="ARBA" id="ARBA00022475"/>
    </source>
</evidence>
<gene>
    <name evidence="12" type="ORF">GCM10009114_09900</name>
</gene>
<keyword evidence="4" id="KW-1003">Cell membrane</keyword>
<evidence type="ECO:0000256" key="2">
    <source>
        <dbReference type="ARBA" id="ARBA00009765"/>
    </source>
</evidence>
<comment type="similarity">
    <text evidence="2">Belongs to the CorA metal ion transporter (MIT) (TC 1.A.35) family.</text>
</comment>
<keyword evidence="8 11" id="KW-1133">Transmembrane helix</keyword>
<keyword evidence="7" id="KW-0862">Zinc</keyword>
<dbReference type="RefSeq" id="WP_343857126.1">
    <property type="nucleotide sequence ID" value="NZ_BAAAFD010000002.1"/>
</dbReference>